<keyword evidence="1" id="KW-0812">Transmembrane</keyword>
<evidence type="ECO:0000313" key="3">
    <source>
        <dbReference type="Proteomes" id="UP000650081"/>
    </source>
</evidence>
<evidence type="ECO:0000256" key="1">
    <source>
        <dbReference type="SAM" id="Phobius"/>
    </source>
</evidence>
<organism evidence="2 3">
    <name type="scientific">Neolewinella lacunae</name>
    <dbReference type="NCBI Taxonomy" id="1517758"/>
    <lineage>
        <taxon>Bacteria</taxon>
        <taxon>Pseudomonadati</taxon>
        <taxon>Bacteroidota</taxon>
        <taxon>Saprospiria</taxon>
        <taxon>Saprospirales</taxon>
        <taxon>Lewinellaceae</taxon>
        <taxon>Neolewinella</taxon>
    </lineage>
</organism>
<feature type="transmembrane region" description="Helical" evidence="1">
    <location>
        <begin position="111"/>
        <end position="132"/>
    </location>
</feature>
<proteinExistence type="predicted"/>
<feature type="transmembrane region" description="Helical" evidence="1">
    <location>
        <begin position="144"/>
        <end position="164"/>
    </location>
</feature>
<dbReference type="EMBL" id="JACSIT010000135">
    <property type="protein sequence ID" value="MBC6995369.1"/>
    <property type="molecule type" value="Genomic_DNA"/>
</dbReference>
<accession>A0A923PL44</accession>
<keyword evidence="1" id="KW-0472">Membrane</keyword>
<feature type="transmembrane region" description="Helical" evidence="1">
    <location>
        <begin position="20"/>
        <end position="40"/>
    </location>
</feature>
<reference evidence="2" key="1">
    <citation type="submission" date="2020-08" db="EMBL/GenBank/DDBJ databases">
        <title>Lewinella bacteria from marine environments.</title>
        <authorList>
            <person name="Zhong Y."/>
        </authorList>
    </citation>
    <scope>NUCLEOTIDE SEQUENCE</scope>
    <source>
        <strain evidence="2">KCTC 42187</strain>
    </source>
</reference>
<protein>
    <submittedName>
        <fullName evidence="2">DUF2254 domain-containing protein</fullName>
    </submittedName>
</protein>
<dbReference type="Pfam" id="PF10011">
    <property type="entry name" value="DUF2254"/>
    <property type="match status" value="1"/>
</dbReference>
<dbReference type="Proteomes" id="UP000650081">
    <property type="component" value="Unassembled WGS sequence"/>
</dbReference>
<keyword evidence="1" id="KW-1133">Transmembrane helix</keyword>
<keyword evidence="3" id="KW-1185">Reference proteome</keyword>
<comment type="caution">
    <text evidence="2">The sequence shown here is derived from an EMBL/GenBank/DDBJ whole genome shotgun (WGS) entry which is preliminary data.</text>
</comment>
<evidence type="ECO:0000313" key="2">
    <source>
        <dbReference type="EMBL" id="MBC6995369.1"/>
    </source>
</evidence>
<sequence>MQDYSRWVLGWIKNLGRSVAFLPAPMMFAGMVIGIGLYYFETNTDISAKITESFPAVMVSSQETARNILGLFIGGLITLVVFTFTQLMNLFNQVANSYSPRLLPFFTGDRSLQFTMGFYLGTIILTLIVLLSIRGNDDGYVPNLSVLICIVLGIASLGIFIYFVTTVSRKIQVDNLIRKIHQLGLDFIDADQAREGYAVKTLPADLGNWYVVPSPIDGFIGTVNFSRLSELAAKYETQFYLSTAKGEYLPKGHPLFQSQRVLKEEEVQKVLSAVAPITQKFDDWYLPTLRLLVEIAMKAMSPGINDPGTALDAIDRIHGMLGHLLGTPIPNHYAAEKGGAVWFTNKDLPAILNDTLSHLRTYCRADVVVSRKLMKMLFQLLSLAQSEPAVEAALREEIQALAEDIGRHITNAHDRATIAREVWAYRAFVAEFPTEMDFLGVAGGE</sequence>
<dbReference type="InterPro" id="IPR018723">
    <property type="entry name" value="DUF2254_membrane"/>
</dbReference>
<feature type="transmembrane region" description="Helical" evidence="1">
    <location>
        <begin position="68"/>
        <end position="91"/>
    </location>
</feature>
<dbReference type="RefSeq" id="WP_187467404.1">
    <property type="nucleotide sequence ID" value="NZ_JACSIT010000135.1"/>
</dbReference>
<gene>
    <name evidence="2" type="ORF">H9S92_14440</name>
</gene>
<dbReference type="AlphaFoldDB" id="A0A923PL44"/>
<name>A0A923PL44_9BACT</name>